<feature type="domain" description="LITAF" evidence="9">
    <location>
        <begin position="41"/>
        <end position="121"/>
    </location>
</feature>
<dbReference type="PANTHER" id="PTHR23292:SF6">
    <property type="entry name" value="FI16602P1-RELATED"/>
    <property type="match status" value="1"/>
</dbReference>
<evidence type="ECO:0000313" key="11">
    <source>
        <dbReference type="RefSeq" id="XP_014680710.1"/>
    </source>
</evidence>
<dbReference type="Proteomes" id="UP000695022">
    <property type="component" value="Unplaced"/>
</dbReference>
<gene>
    <name evidence="11" type="primary">LOC106820715</name>
</gene>
<evidence type="ECO:0000256" key="5">
    <source>
        <dbReference type="ARBA" id="ARBA00022723"/>
    </source>
</evidence>
<reference evidence="11" key="1">
    <citation type="submission" date="2025-08" db="UniProtKB">
        <authorList>
            <consortium name="RefSeq"/>
        </authorList>
    </citation>
    <scope>IDENTIFICATION</scope>
</reference>
<evidence type="ECO:0000256" key="6">
    <source>
        <dbReference type="ARBA" id="ARBA00022833"/>
    </source>
</evidence>
<keyword evidence="5" id="KW-0479">Metal-binding</keyword>
<dbReference type="PROSITE" id="PS51837">
    <property type="entry name" value="LITAF"/>
    <property type="match status" value="1"/>
</dbReference>
<organism evidence="10 11">
    <name type="scientific">Priapulus caudatus</name>
    <name type="common">Priapulid worm</name>
    <dbReference type="NCBI Taxonomy" id="37621"/>
    <lineage>
        <taxon>Eukaryota</taxon>
        <taxon>Metazoa</taxon>
        <taxon>Ecdysozoa</taxon>
        <taxon>Scalidophora</taxon>
        <taxon>Priapulida</taxon>
        <taxon>Priapulimorpha</taxon>
        <taxon>Priapulimorphida</taxon>
        <taxon>Priapulidae</taxon>
        <taxon>Priapulus</taxon>
    </lineage>
</organism>
<evidence type="ECO:0000313" key="10">
    <source>
        <dbReference type="Proteomes" id="UP000695022"/>
    </source>
</evidence>
<protein>
    <submittedName>
        <fullName evidence="11">Lipopolysaccharide-induced tumor necrosis factor-alpha factor homolog isoform X1</fullName>
    </submittedName>
</protein>
<dbReference type="InterPro" id="IPR006629">
    <property type="entry name" value="LITAF"/>
</dbReference>
<evidence type="ECO:0000256" key="4">
    <source>
        <dbReference type="ARBA" id="ARBA00005975"/>
    </source>
</evidence>
<evidence type="ECO:0000256" key="1">
    <source>
        <dbReference type="ARBA" id="ARBA00004414"/>
    </source>
</evidence>
<keyword evidence="7" id="KW-0472">Membrane</keyword>
<comment type="similarity">
    <text evidence="4">Belongs to the CDIP1/LITAF family.</text>
</comment>
<feature type="region of interest" description="Disordered" evidence="8">
    <location>
        <begin position="1"/>
        <end position="33"/>
    </location>
</feature>
<evidence type="ECO:0000256" key="2">
    <source>
        <dbReference type="ARBA" id="ARBA00004481"/>
    </source>
</evidence>
<evidence type="ECO:0000256" key="8">
    <source>
        <dbReference type="SAM" id="MobiDB-lite"/>
    </source>
</evidence>
<dbReference type="GeneID" id="106820715"/>
<sequence length="122" mass="13294">MALNAALTGSQHYDPHKRLGQNQKYQPAVHPMAVESRDDRYTDDATVERGGLGRSPVSVTCPHCKSNITTVTTLENGKAVWIAAVALTLICCCCIPFCIDDLKDAVHSCPSCKERIGTHKKI</sequence>
<dbReference type="SMART" id="SM00714">
    <property type="entry name" value="LITAF"/>
    <property type="match status" value="1"/>
</dbReference>
<accession>A0ABM1F8D9</accession>
<evidence type="ECO:0000256" key="7">
    <source>
        <dbReference type="ARBA" id="ARBA00023136"/>
    </source>
</evidence>
<evidence type="ECO:0000259" key="9">
    <source>
        <dbReference type="PROSITE" id="PS51837"/>
    </source>
</evidence>
<comment type="subcellular location">
    <subcellularLocation>
        <location evidence="2">Endosome membrane</location>
        <topology evidence="2">Peripheral membrane protein</topology>
    </subcellularLocation>
    <subcellularLocation>
        <location evidence="1">Late endosome membrane</location>
    </subcellularLocation>
    <subcellularLocation>
        <location evidence="3">Lysosome membrane</location>
        <topology evidence="3">Peripheral membrane protein</topology>
        <orientation evidence="3">Cytoplasmic side</orientation>
    </subcellularLocation>
</comment>
<proteinExistence type="inferred from homology"/>
<keyword evidence="10" id="KW-1185">Reference proteome</keyword>
<keyword evidence="6" id="KW-0862">Zinc</keyword>
<name>A0ABM1F8D9_PRICU</name>
<dbReference type="Pfam" id="PF10601">
    <property type="entry name" value="zf-LITAF-like"/>
    <property type="match status" value="1"/>
</dbReference>
<dbReference type="InterPro" id="IPR037519">
    <property type="entry name" value="LITAF_fam"/>
</dbReference>
<dbReference type="PANTHER" id="PTHR23292">
    <property type="entry name" value="LIPOPOLYSACCHARIDE-INDUCED TUMOR NECROSIS FACTOR-ALPHA FACTOR"/>
    <property type="match status" value="1"/>
</dbReference>
<evidence type="ECO:0000256" key="3">
    <source>
        <dbReference type="ARBA" id="ARBA00004630"/>
    </source>
</evidence>
<dbReference type="RefSeq" id="XP_014680710.1">
    <property type="nucleotide sequence ID" value="XM_014825224.1"/>
</dbReference>